<dbReference type="Gene3D" id="3.20.20.100">
    <property type="entry name" value="NADP-dependent oxidoreductase domain"/>
    <property type="match status" value="1"/>
</dbReference>
<evidence type="ECO:0000259" key="2">
    <source>
        <dbReference type="Pfam" id="PF00248"/>
    </source>
</evidence>
<accession>A0ABR1FQ47</accession>
<organism evidence="3 4">
    <name type="scientific">Aureococcus anophagefferens</name>
    <name type="common">Harmful bloom alga</name>
    <dbReference type="NCBI Taxonomy" id="44056"/>
    <lineage>
        <taxon>Eukaryota</taxon>
        <taxon>Sar</taxon>
        <taxon>Stramenopiles</taxon>
        <taxon>Ochrophyta</taxon>
        <taxon>Pelagophyceae</taxon>
        <taxon>Pelagomonadales</taxon>
        <taxon>Pelagomonadaceae</taxon>
        <taxon>Aureococcus</taxon>
    </lineage>
</organism>
<sequence>MGVVAALSVWFLLMVWLAHMAAGQRFSPQRVAFVCTFLYAMHYATALEIEEKRCAPLPRVVIGCWQLLERDNSRDAAVRTLEAYAAAGFTAFDTADIYGPSESILGAFREAHDGPLTFHTKYVTQDSSKANAVAVNKQSRKSLRVESLDLVQFHWWDFSDGAYVEAAKHLVDLRTKGFIGEVAACNFDAKHLETLLDAGVPLVANQVQYSLLDRRPENGVIALATKRGLQLTCFGTAAGGWLSDKYLGAPEPTRSDVSKGTVSLRMYKSSLDAWGPWSLFQELLKTLRAVGDELDASIAAVAVAWVLDALDRSCGGSVILGVRDASHLDDHVRARDLALDDMHRAAIRAVLDKGAAPRGDIWSRERG</sequence>
<feature type="domain" description="NADP-dependent oxidoreductase" evidence="2">
    <location>
        <begin position="60"/>
        <end position="351"/>
    </location>
</feature>
<evidence type="ECO:0000313" key="3">
    <source>
        <dbReference type="EMBL" id="KAK7235610.1"/>
    </source>
</evidence>
<feature type="chain" id="PRO_5046026671" evidence="1">
    <location>
        <begin position="24"/>
        <end position="367"/>
    </location>
</feature>
<feature type="signal peptide" evidence="1">
    <location>
        <begin position="1"/>
        <end position="23"/>
    </location>
</feature>
<dbReference type="InterPro" id="IPR023210">
    <property type="entry name" value="NADP_OxRdtase_dom"/>
</dbReference>
<dbReference type="InterPro" id="IPR036812">
    <property type="entry name" value="NAD(P)_OxRdtase_dom_sf"/>
</dbReference>
<dbReference type="CDD" id="cd19101">
    <property type="entry name" value="AKR_unchar"/>
    <property type="match status" value="1"/>
</dbReference>
<keyword evidence="4" id="KW-1185">Reference proteome</keyword>
<dbReference type="Pfam" id="PF00248">
    <property type="entry name" value="Aldo_ket_red"/>
    <property type="match status" value="1"/>
</dbReference>
<keyword evidence="1" id="KW-0732">Signal</keyword>
<proteinExistence type="predicted"/>
<dbReference type="Proteomes" id="UP001363151">
    <property type="component" value="Unassembled WGS sequence"/>
</dbReference>
<reference evidence="3 4" key="1">
    <citation type="submission" date="2024-03" db="EMBL/GenBank/DDBJ databases">
        <title>Aureococcus anophagefferens CCMP1851 and Kratosvirus quantuckense: Draft genome of a second virus-susceptible host strain in the model system.</title>
        <authorList>
            <person name="Chase E."/>
            <person name="Truchon A.R."/>
            <person name="Schepens W."/>
            <person name="Wilhelm S.W."/>
        </authorList>
    </citation>
    <scope>NUCLEOTIDE SEQUENCE [LARGE SCALE GENOMIC DNA]</scope>
    <source>
        <strain evidence="3 4">CCMP1851</strain>
    </source>
</reference>
<dbReference type="PANTHER" id="PTHR43147:SF2">
    <property type="entry name" value="NADP-DEPENDENT OXIDOREDUCTASE DOMAIN-CONTAINING PROTEIN"/>
    <property type="match status" value="1"/>
</dbReference>
<dbReference type="EMBL" id="JBBJCI010000291">
    <property type="protein sequence ID" value="KAK7235610.1"/>
    <property type="molecule type" value="Genomic_DNA"/>
</dbReference>
<name>A0ABR1FQ47_AURAN</name>
<dbReference type="SUPFAM" id="SSF51430">
    <property type="entry name" value="NAD(P)-linked oxidoreductase"/>
    <property type="match status" value="1"/>
</dbReference>
<protein>
    <submittedName>
        <fullName evidence="3">Aldo-keto reductase</fullName>
    </submittedName>
</protein>
<comment type="caution">
    <text evidence="3">The sequence shown here is derived from an EMBL/GenBank/DDBJ whole genome shotgun (WGS) entry which is preliminary data.</text>
</comment>
<evidence type="ECO:0000256" key="1">
    <source>
        <dbReference type="SAM" id="SignalP"/>
    </source>
</evidence>
<evidence type="ECO:0000313" key="4">
    <source>
        <dbReference type="Proteomes" id="UP001363151"/>
    </source>
</evidence>
<dbReference type="PANTHER" id="PTHR43147">
    <property type="entry name" value="PROTEIN TAS"/>
    <property type="match status" value="1"/>
</dbReference>
<gene>
    <name evidence="3" type="ORF">SO694_0006609</name>
</gene>